<name>A0ABW1SFN5_9LACO</name>
<evidence type="ECO:0000313" key="2">
    <source>
        <dbReference type="EMBL" id="MFC6200338.1"/>
    </source>
</evidence>
<dbReference type="RefSeq" id="WP_137616112.1">
    <property type="nucleotide sequence ID" value="NZ_BJDI01000007.1"/>
</dbReference>
<dbReference type="Proteomes" id="UP001596171">
    <property type="component" value="Unassembled WGS sequence"/>
</dbReference>
<evidence type="ECO:0000259" key="1">
    <source>
        <dbReference type="Pfam" id="PF20434"/>
    </source>
</evidence>
<dbReference type="NCBIfam" id="NF041556">
    <property type="entry name" value="tannase_B"/>
    <property type="match status" value="1"/>
</dbReference>
<proteinExistence type="predicted"/>
<dbReference type="Pfam" id="PF20434">
    <property type="entry name" value="BD-FAE"/>
    <property type="match status" value="1"/>
</dbReference>
<sequence length="462" mass="50717">MTSLKLTIDQFKATGLDSLRYREIRDVTYVQRPVDAIQKLNVFVPEGYFENQTINGYTRETAPILMPNTVGGYMPGPSDYPGKTEWPTNSKTIIAALKHGYVVVSAGLRGWPTTDSNGNFIGKAPAFIVDMKAAIRFVKFNAETIFGNTDRIIPNGTSAGGATAALAGTAGNAPYFDSALSVLGAAPATDDVFAVSSYCPIHNLEHSDAAYEWEFSGVNDWYRQKITGPLDHPVFTPWQGTLSETEQHWSYELKQQFITYLNSLHLTDTAGHQLDLDTTGNGSFKNLIIKLLMASAQRAVDAGVDVHKYQGIKVEAGRVVGVDWSAYLKSLTRMKAVPAFDDLNLESPETHLFGDHETSAKHFTAFGQTHSQKPSVMAPAELIAAVNPITYIGQSDNIVAKHWRIRHGAADRDTSFAIPTILAVMLQNSGAEVDFQLPWDTPHSGDYDLAALFDWVDQICHK</sequence>
<reference evidence="3" key="1">
    <citation type="journal article" date="2019" name="Int. J. Syst. Evol. Microbiol.">
        <title>The Global Catalogue of Microorganisms (GCM) 10K type strain sequencing project: providing services to taxonomists for standard genome sequencing and annotation.</title>
        <authorList>
            <consortium name="The Broad Institute Genomics Platform"/>
            <consortium name="The Broad Institute Genome Sequencing Center for Infectious Disease"/>
            <person name="Wu L."/>
            <person name="Ma J."/>
        </authorList>
    </citation>
    <scope>NUCLEOTIDE SEQUENCE [LARGE SCALE GENOMIC DNA]</scope>
    <source>
        <strain evidence="3">CCM 8930</strain>
    </source>
</reference>
<dbReference type="InterPro" id="IPR049492">
    <property type="entry name" value="BD-FAE-like_dom"/>
</dbReference>
<keyword evidence="3" id="KW-1185">Reference proteome</keyword>
<dbReference type="InterPro" id="IPR048124">
    <property type="entry name" value="Tannase_B"/>
</dbReference>
<dbReference type="EMBL" id="JBHSSE010000002">
    <property type="protein sequence ID" value="MFC6200338.1"/>
    <property type="molecule type" value="Genomic_DNA"/>
</dbReference>
<dbReference type="SUPFAM" id="SSF53474">
    <property type="entry name" value="alpha/beta-Hydrolases"/>
    <property type="match status" value="1"/>
</dbReference>
<dbReference type="InterPro" id="IPR029058">
    <property type="entry name" value="AB_hydrolase_fold"/>
</dbReference>
<protein>
    <submittedName>
        <fullName evidence="2">Subtype B tannase</fullName>
    </submittedName>
</protein>
<comment type="caution">
    <text evidence="2">The sequence shown here is derived from an EMBL/GenBank/DDBJ whole genome shotgun (WGS) entry which is preliminary data.</text>
</comment>
<organism evidence="2 3">
    <name type="scientific">Lactiplantibacillus nangangensis</name>
    <dbReference type="NCBI Taxonomy" id="2559917"/>
    <lineage>
        <taxon>Bacteria</taxon>
        <taxon>Bacillati</taxon>
        <taxon>Bacillota</taxon>
        <taxon>Bacilli</taxon>
        <taxon>Lactobacillales</taxon>
        <taxon>Lactobacillaceae</taxon>
        <taxon>Lactiplantibacillus</taxon>
    </lineage>
</organism>
<accession>A0ABW1SFN5</accession>
<evidence type="ECO:0000313" key="3">
    <source>
        <dbReference type="Proteomes" id="UP001596171"/>
    </source>
</evidence>
<feature type="domain" description="BD-FAE-like" evidence="1">
    <location>
        <begin position="89"/>
        <end position="204"/>
    </location>
</feature>
<gene>
    <name evidence="2" type="ORF">ACFP1L_00340</name>
</gene>
<dbReference type="Gene3D" id="3.40.50.1820">
    <property type="entry name" value="alpha/beta hydrolase"/>
    <property type="match status" value="1"/>
</dbReference>